<dbReference type="AlphaFoldDB" id="S7UNG1"/>
<reference evidence="10 11" key="1">
    <citation type="journal article" date="2013" name="Genome Announc.">
        <title>Draft genome sequences for three mercury-methylating, sulfate-reducing bacteria.</title>
        <authorList>
            <person name="Brown S.D."/>
            <person name="Hurt R.A.Jr."/>
            <person name="Gilmour C.C."/>
            <person name="Elias D.A."/>
        </authorList>
    </citation>
    <scope>NUCLEOTIDE SEQUENCE [LARGE SCALE GENOMIC DNA]</scope>
    <source>
        <strain evidence="10 11">DSM 16529</strain>
    </source>
</reference>
<dbReference type="GO" id="GO:0005524">
    <property type="term" value="F:ATP binding"/>
    <property type="evidence" value="ECO:0007669"/>
    <property type="project" value="UniProtKB-KW"/>
</dbReference>
<keyword evidence="5 7" id="KW-1133">Transmembrane helix</keyword>
<feature type="domain" description="ABC transmembrane type-1" evidence="9">
    <location>
        <begin position="30"/>
        <end position="323"/>
    </location>
</feature>
<keyword evidence="4" id="KW-0067">ATP-binding</keyword>
<evidence type="ECO:0000313" key="11">
    <source>
        <dbReference type="Proteomes" id="UP000014975"/>
    </source>
</evidence>
<dbReference type="Pfam" id="PF00005">
    <property type="entry name" value="ABC_tran"/>
    <property type="match status" value="1"/>
</dbReference>
<sequence>MERKRDTPPRDPGLLRALRDLSGGYVSYAALLTGVMFLAAVLETFGLSLILPILGHITGQTSEQGWLGEVFSATAAFFPEDYRLLSLMGFAACVFLLKALVMVMLQAMQMDFSLKLRENWSASILENYMRAPFVALMHEKHGVMVHNATFEPLSASKAVLQFCHLCVHAFTCVFVFALFLAVDWSLTLFMAVLGGGVLLATRTVTRNFSVRFGAQRLALHHEICNLTAESLSALRDAKLLGMERGFGDRFKSLLRQYTSKHVRFSVWSGLPENFAEFFILLVFLCIVLFQTAYLGKDLQSLIPTLGLFIIAGNRLLRSLVQIIAYRFKLLSNLPSFSMLHRLMFHGPGHEVLGQGDDFERLDSDIVFENVSFAYDKRNPILRSLNLTIPLRKMTALVGPSGVGKSTIADLLGSLLTPDTGRIVVNGRSLSEMNLEQWRRNIGYVGQEPFLFHLSIRENIMLGKPGATLEEIENAAKAANIHEFIASLPQGYDTLVGERGASLSGGQRQRVVIARAILRDPEIFIFDEATSALDSETEAQIKAAIEGLVGKKTLLVIAHRLSTIEKADVVYDMEKIMKVGSRSEDLADSDAKRQP</sequence>
<dbReference type="eggNOG" id="COG1132">
    <property type="taxonomic scope" value="Bacteria"/>
</dbReference>
<organism evidence="10 11">
    <name type="scientific">Alkalidesulfovibrio alkalitolerans DSM 16529</name>
    <dbReference type="NCBI Taxonomy" id="1121439"/>
    <lineage>
        <taxon>Bacteria</taxon>
        <taxon>Pseudomonadati</taxon>
        <taxon>Thermodesulfobacteriota</taxon>
        <taxon>Desulfovibrionia</taxon>
        <taxon>Desulfovibrionales</taxon>
        <taxon>Desulfovibrionaceae</taxon>
        <taxon>Alkalidesulfovibrio</taxon>
    </lineage>
</organism>
<protein>
    <submittedName>
        <fullName evidence="10">ABC transporter related protein</fullName>
    </submittedName>
</protein>
<evidence type="ECO:0000256" key="7">
    <source>
        <dbReference type="SAM" id="Phobius"/>
    </source>
</evidence>
<dbReference type="SUPFAM" id="SSF90123">
    <property type="entry name" value="ABC transporter transmembrane region"/>
    <property type="match status" value="1"/>
</dbReference>
<name>S7UNG1_9BACT</name>
<gene>
    <name evidence="10" type="ORF">dsat_1900</name>
</gene>
<dbReference type="GO" id="GO:0005886">
    <property type="term" value="C:plasma membrane"/>
    <property type="evidence" value="ECO:0007669"/>
    <property type="project" value="UniProtKB-SubCell"/>
</dbReference>
<feature type="transmembrane region" description="Helical" evidence="7">
    <location>
        <begin position="162"/>
        <end position="182"/>
    </location>
</feature>
<feature type="transmembrane region" description="Helical" evidence="7">
    <location>
        <begin position="21"/>
        <end position="42"/>
    </location>
</feature>
<evidence type="ECO:0000259" key="8">
    <source>
        <dbReference type="PROSITE" id="PS50893"/>
    </source>
</evidence>
<dbReference type="InterPro" id="IPR039421">
    <property type="entry name" value="Type_1_exporter"/>
</dbReference>
<accession>S7UNG1</accession>
<feature type="transmembrane region" description="Helical" evidence="7">
    <location>
        <begin position="84"/>
        <end position="105"/>
    </location>
</feature>
<evidence type="ECO:0000256" key="4">
    <source>
        <dbReference type="ARBA" id="ARBA00022840"/>
    </source>
</evidence>
<keyword evidence="11" id="KW-1185">Reference proteome</keyword>
<comment type="subcellular location">
    <subcellularLocation>
        <location evidence="1">Cell membrane</location>
        <topology evidence="1">Multi-pass membrane protein</topology>
    </subcellularLocation>
</comment>
<dbReference type="PROSITE" id="PS50893">
    <property type="entry name" value="ABC_TRANSPORTER_2"/>
    <property type="match status" value="1"/>
</dbReference>
<evidence type="ECO:0000259" key="9">
    <source>
        <dbReference type="PROSITE" id="PS50929"/>
    </source>
</evidence>
<dbReference type="FunFam" id="3.40.50.300:FF:000218">
    <property type="entry name" value="Multidrug ABC transporter ATP-binding protein"/>
    <property type="match status" value="1"/>
</dbReference>
<evidence type="ECO:0000256" key="2">
    <source>
        <dbReference type="ARBA" id="ARBA00022692"/>
    </source>
</evidence>
<dbReference type="SUPFAM" id="SSF52540">
    <property type="entry name" value="P-loop containing nucleoside triphosphate hydrolases"/>
    <property type="match status" value="1"/>
</dbReference>
<dbReference type="PANTHER" id="PTHR24221">
    <property type="entry name" value="ATP-BINDING CASSETTE SUB-FAMILY B"/>
    <property type="match status" value="1"/>
</dbReference>
<dbReference type="Proteomes" id="UP000014975">
    <property type="component" value="Unassembled WGS sequence"/>
</dbReference>
<dbReference type="InterPro" id="IPR003439">
    <property type="entry name" value="ABC_transporter-like_ATP-bd"/>
</dbReference>
<dbReference type="InterPro" id="IPR011527">
    <property type="entry name" value="ABC1_TM_dom"/>
</dbReference>
<feature type="transmembrane region" description="Helical" evidence="7">
    <location>
        <begin position="188"/>
        <end position="205"/>
    </location>
</feature>
<dbReference type="InterPro" id="IPR017871">
    <property type="entry name" value="ABC_transporter-like_CS"/>
</dbReference>
<dbReference type="PROSITE" id="PS00211">
    <property type="entry name" value="ABC_TRANSPORTER_1"/>
    <property type="match status" value="1"/>
</dbReference>
<dbReference type="InterPro" id="IPR003593">
    <property type="entry name" value="AAA+_ATPase"/>
</dbReference>
<dbReference type="STRING" id="1121439.dsat_1900"/>
<dbReference type="GO" id="GO:0140359">
    <property type="term" value="F:ABC-type transporter activity"/>
    <property type="evidence" value="ECO:0007669"/>
    <property type="project" value="InterPro"/>
</dbReference>
<feature type="transmembrane region" description="Helical" evidence="7">
    <location>
        <begin position="273"/>
        <end position="292"/>
    </location>
</feature>
<keyword evidence="2 7" id="KW-0812">Transmembrane</keyword>
<dbReference type="EMBL" id="ATHI01000003">
    <property type="protein sequence ID" value="EPR35559.1"/>
    <property type="molecule type" value="Genomic_DNA"/>
</dbReference>
<dbReference type="PATRIC" id="fig|1121439.3.peg.287"/>
<dbReference type="Gene3D" id="1.20.1560.10">
    <property type="entry name" value="ABC transporter type 1, transmembrane domain"/>
    <property type="match status" value="1"/>
</dbReference>
<dbReference type="InterPro" id="IPR036640">
    <property type="entry name" value="ABC1_TM_sf"/>
</dbReference>
<evidence type="ECO:0000256" key="6">
    <source>
        <dbReference type="ARBA" id="ARBA00023136"/>
    </source>
</evidence>
<dbReference type="Pfam" id="PF00664">
    <property type="entry name" value="ABC_membrane"/>
    <property type="match status" value="1"/>
</dbReference>
<dbReference type="GO" id="GO:0016887">
    <property type="term" value="F:ATP hydrolysis activity"/>
    <property type="evidence" value="ECO:0007669"/>
    <property type="project" value="InterPro"/>
</dbReference>
<evidence type="ECO:0000256" key="1">
    <source>
        <dbReference type="ARBA" id="ARBA00004651"/>
    </source>
</evidence>
<evidence type="ECO:0000256" key="5">
    <source>
        <dbReference type="ARBA" id="ARBA00022989"/>
    </source>
</evidence>
<dbReference type="SMART" id="SM00382">
    <property type="entry name" value="AAA"/>
    <property type="match status" value="1"/>
</dbReference>
<evidence type="ECO:0000313" key="10">
    <source>
        <dbReference type="EMBL" id="EPR35559.1"/>
    </source>
</evidence>
<evidence type="ECO:0000256" key="3">
    <source>
        <dbReference type="ARBA" id="ARBA00022741"/>
    </source>
</evidence>
<dbReference type="Gene3D" id="3.40.50.300">
    <property type="entry name" value="P-loop containing nucleotide triphosphate hydrolases"/>
    <property type="match status" value="1"/>
</dbReference>
<comment type="caution">
    <text evidence="10">The sequence shown here is derived from an EMBL/GenBank/DDBJ whole genome shotgun (WGS) entry which is preliminary data.</text>
</comment>
<dbReference type="InterPro" id="IPR027417">
    <property type="entry name" value="P-loop_NTPase"/>
</dbReference>
<keyword evidence="3" id="KW-0547">Nucleotide-binding</keyword>
<keyword evidence="6 7" id="KW-0472">Membrane</keyword>
<proteinExistence type="predicted"/>
<dbReference type="PANTHER" id="PTHR24221:SF654">
    <property type="entry name" value="ATP-BINDING CASSETTE SUB-FAMILY B MEMBER 6"/>
    <property type="match status" value="1"/>
</dbReference>
<feature type="domain" description="ABC transporter" evidence="8">
    <location>
        <begin position="365"/>
        <end position="594"/>
    </location>
</feature>
<dbReference type="PROSITE" id="PS50929">
    <property type="entry name" value="ABC_TM1F"/>
    <property type="match status" value="1"/>
</dbReference>